<proteinExistence type="inferred from homology"/>
<reference evidence="9 10" key="2">
    <citation type="submission" date="2020-03" db="EMBL/GenBank/DDBJ databases">
        <title>Chryseoglobus sp. isolated from a deep-sea seamount.</title>
        <authorList>
            <person name="Zhang D.-C."/>
        </authorList>
    </citation>
    <scope>NUCLEOTIDE SEQUENCE [LARGE SCALE GENOMIC DNA]</scope>
    <source>
        <strain evidence="9 10">KN1116</strain>
    </source>
</reference>
<evidence type="ECO:0000313" key="9">
    <source>
        <dbReference type="EMBL" id="NHF62588.1"/>
    </source>
</evidence>
<dbReference type="PANTHER" id="PTHR13887:SF14">
    <property type="entry name" value="DISULFIDE BOND FORMATION PROTEIN D"/>
    <property type="match status" value="1"/>
</dbReference>
<keyword evidence="7" id="KW-0812">Transmembrane</keyword>
<keyword evidence="2" id="KW-0732">Signal</keyword>
<dbReference type="EMBL" id="VIKT02000006">
    <property type="protein sequence ID" value="NHF62588.1"/>
    <property type="molecule type" value="Genomic_DNA"/>
</dbReference>
<dbReference type="Proteomes" id="UP000818266">
    <property type="component" value="Unassembled WGS sequence"/>
</dbReference>
<name>A0A9E5JL61_9MICO</name>
<evidence type="ECO:0000313" key="10">
    <source>
        <dbReference type="Proteomes" id="UP000818266"/>
    </source>
</evidence>
<evidence type="ECO:0000256" key="2">
    <source>
        <dbReference type="ARBA" id="ARBA00022729"/>
    </source>
</evidence>
<accession>A0A9E5JL61</accession>
<dbReference type="Gene3D" id="3.40.30.10">
    <property type="entry name" value="Glutaredoxin"/>
    <property type="match status" value="1"/>
</dbReference>
<dbReference type="InterPro" id="IPR036249">
    <property type="entry name" value="Thioredoxin-like_sf"/>
</dbReference>
<keyword evidence="7" id="KW-0472">Membrane</keyword>
<comment type="similarity">
    <text evidence="1">Belongs to the thioredoxin family. DsbA subfamily.</text>
</comment>
<keyword evidence="10" id="KW-1185">Reference proteome</keyword>
<dbReference type="InterPro" id="IPR012336">
    <property type="entry name" value="Thioredoxin-like_fold"/>
</dbReference>
<keyword evidence="5" id="KW-0676">Redox-active center</keyword>
<dbReference type="Pfam" id="PF13462">
    <property type="entry name" value="Thioredoxin_4"/>
    <property type="match status" value="1"/>
</dbReference>
<dbReference type="AlphaFoldDB" id="A0A9E5JL61"/>
<feature type="domain" description="Thioredoxin-like fold" evidence="8">
    <location>
        <begin position="107"/>
        <end position="274"/>
    </location>
</feature>
<organism evidence="9 10">
    <name type="scientific">Microcella pacifica</name>
    <dbReference type="NCBI Taxonomy" id="2591847"/>
    <lineage>
        <taxon>Bacteria</taxon>
        <taxon>Bacillati</taxon>
        <taxon>Actinomycetota</taxon>
        <taxon>Actinomycetes</taxon>
        <taxon>Micrococcales</taxon>
        <taxon>Microbacteriaceae</taxon>
        <taxon>Microcella</taxon>
    </lineage>
</organism>
<evidence type="ECO:0000256" key="7">
    <source>
        <dbReference type="SAM" id="Phobius"/>
    </source>
</evidence>
<dbReference type="RefSeq" id="WP_165638058.1">
    <property type="nucleotide sequence ID" value="NZ_VIKT02000006.1"/>
</dbReference>
<feature type="region of interest" description="Disordered" evidence="6">
    <location>
        <begin position="1"/>
        <end position="29"/>
    </location>
</feature>
<keyword evidence="3" id="KW-0560">Oxidoreductase</keyword>
<dbReference type="GO" id="GO:0016491">
    <property type="term" value="F:oxidoreductase activity"/>
    <property type="evidence" value="ECO:0007669"/>
    <property type="project" value="UniProtKB-KW"/>
</dbReference>
<evidence type="ECO:0000256" key="5">
    <source>
        <dbReference type="ARBA" id="ARBA00023284"/>
    </source>
</evidence>
<evidence type="ECO:0000256" key="6">
    <source>
        <dbReference type="SAM" id="MobiDB-lite"/>
    </source>
</evidence>
<evidence type="ECO:0000256" key="3">
    <source>
        <dbReference type="ARBA" id="ARBA00023002"/>
    </source>
</evidence>
<dbReference type="SUPFAM" id="SSF52833">
    <property type="entry name" value="Thioredoxin-like"/>
    <property type="match status" value="1"/>
</dbReference>
<dbReference type="PANTHER" id="PTHR13887">
    <property type="entry name" value="GLUTATHIONE S-TRANSFERASE KAPPA"/>
    <property type="match status" value="1"/>
</dbReference>
<evidence type="ECO:0000256" key="4">
    <source>
        <dbReference type="ARBA" id="ARBA00023157"/>
    </source>
</evidence>
<feature type="compositionally biased region" description="Basic and acidic residues" evidence="6">
    <location>
        <begin position="12"/>
        <end position="29"/>
    </location>
</feature>
<feature type="transmembrane region" description="Helical" evidence="7">
    <location>
        <begin position="38"/>
        <end position="61"/>
    </location>
</feature>
<gene>
    <name evidence="9" type="ORF">FK219_004940</name>
</gene>
<comment type="caution">
    <text evidence="9">The sequence shown here is derived from an EMBL/GenBank/DDBJ whole genome shotgun (WGS) entry which is preliminary data.</text>
</comment>
<evidence type="ECO:0000256" key="1">
    <source>
        <dbReference type="ARBA" id="ARBA00005791"/>
    </source>
</evidence>
<protein>
    <submittedName>
        <fullName evidence="9">Thioredoxin domain-containing protein</fullName>
    </submittedName>
</protein>
<keyword evidence="4" id="KW-1015">Disulfide bond</keyword>
<reference evidence="9 10" key="1">
    <citation type="submission" date="2019-06" db="EMBL/GenBank/DDBJ databases">
        <authorList>
            <person name="De-Chao Zhang Q."/>
        </authorList>
    </citation>
    <scope>NUCLEOTIDE SEQUENCE [LARGE SCALE GENOMIC DNA]</scope>
    <source>
        <strain evidence="9 10">KN1116</strain>
    </source>
</reference>
<keyword evidence="7" id="KW-1133">Transmembrane helix</keyword>
<sequence>MNEAPPPAHTPTRGERRAEAREKARVLRESQRKKERRTLWIVQGSIAVVVVAIIAVVALVLTNSVRPEGDGPLNMASDGIKIGQNFEAVATPSRPAGARPIPSEPNPAGVVEIQVFVDYLCPRCAEFDAENGELIRTLIESGAATVEYHPLSTLTNLSAGTRYSLRSANAAACVANYAPNRYLDFHEALFVNQPEEGTPGLTDEELVELAARAGVDASTVTLNAVEQCVDDLRFRDWVQAATERALEGPLPISDTSVESISGTPAVFVNGDLFEFRYPFEQSEFSQFVLEAAGAEFATNPTPTPTPSP</sequence>
<evidence type="ECO:0000259" key="8">
    <source>
        <dbReference type="Pfam" id="PF13462"/>
    </source>
</evidence>